<dbReference type="SMART" id="SM00267">
    <property type="entry name" value="GGDEF"/>
    <property type="match status" value="1"/>
</dbReference>
<dbReference type="InterPro" id="IPR001633">
    <property type="entry name" value="EAL_dom"/>
</dbReference>
<dbReference type="InterPro" id="IPR000160">
    <property type="entry name" value="GGDEF_dom"/>
</dbReference>
<dbReference type="NCBIfam" id="TIGR00254">
    <property type="entry name" value="GGDEF"/>
    <property type="match status" value="1"/>
</dbReference>
<dbReference type="SUPFAM" id="SSF141868">
    <property type="entry name" value="EAL domain-like"/>
    <property type="match status" value="1"/>
</dbReference>
<feature type="domain" description="PAS" evidence="1">
    <location>
        <begin position="179"/>
        <end position="224"/>
    </location>
</feature>
<dbReference type="PROSITE" id="PS50113">
    <property type="entry name" value="PAC"/>
    <property type="match status" value="1"/>
</dbReference>
<dbReference type="Pfam" id="PF13426">
    <property type="entry name" value="PAS_9"/>
    <property type="match status" value="1"/>
</dbReference>
<feature type="domain" description="EAL" evidence="3">
    <location>
        <begin position="475"/>
        <end position="728"/>
    </location>
</feature>
<feature type="domain" description="GGDEF" evidence="4">
    <location>
        <begin position="333"/>
        <end position="466"/>
    </location>
</feature>
<name>A0A6J4N5L0_9BACT</name>
<dbReference type="FunFam" id="3.20.20.450:FF:000001">
    <property type="entry name" value="Cyclic di-GMP phosphodiesterase yahA"/>
    <property type="match status" value="1"/>
</dbReference>
<dbReference type="InterPro" id="IPR043128">
    <property type="entry name" value="Rev_trsase/Diguanyl_cyclase"/>
</dbReference>
<dbReference type="PROSITE" id="PS50112">
    <property type="entry name" value="PAS"/>
    <property type="match status" value="1"/>
</dbReference>
<dbReference type="PROSITE" id="PS50887">
    <property type="entry name" value="GGDEF"/>
    <property type="match status" value="1"/>
</dbReference>
<evidence type="ECO:0000259" key="3">
    <source>
        <dbReference type="PROSITE" id="PS50883"/>
    </source>
</evidence>
<dbReference type="SMART" id="SM00052">
    <property type="entry name" value="EAL"/>
    <property type="match status" value="1"/>
</dbReference>
<dbReference type="Pfam" id="PF00563">
    <property type="entry name" value="EAL"/>
    <property type="match status" value="1"/>
</dbReference>
<dbReference type="SMART" id="SM00091">
    <property type="entry name" value="PAS"/>
    <property type="match status" value="1"/>
</dbReference>
<dbReference type="EMBL" id="CADCTV010001033">
    <property type="protein sequence ID" value="CAA9374879.1"/>
    <property type="molecule type" value="Genomic_DNA"/>
</dbReference>
<dbReference type="Gene3D" id="3.30.450.20">
    <property type="entry name" value="PAS domain"/>
    <property type="match status" value="1"/>
</dbReference>
<dbReference type="CDD" id="cd01948">
    <property type="entry name" value="EAL"/>
    <property type="match status" value="1"/>
</dbReference>
<dbReference type="CDD" id="cd00130">
    <property type="entry name" value="PAS"/>
    <property type="match status" value="1"/>
</dbReference>
<dbReference type="InterPro" id="IPR035965">
    <property type="entry name" value="PAS-like_dom_sf"/>
</dbReference>
<dbReference type="InterPro" id="IPR029787">
    <property type="entry name" value="Nucleotide_cyclase"/>
</dbReference>
<dbReference type="PANTHER" id="PTHR44757:SF2">
    <property type="entry name" value="BIOFILM ARCHITECTURE MAINTENANCE PROTEIN MBAA"/>
    <property type="match status" value="1"/>
</dbReference>
<proteinExistence type="predicted"/>
<dbReference type="InterPro" id="IPR029016">
    <property type="entry name" value="GAF-like_dom_sf"/>
</dbReference>
<dbReference type="Pfam" id="PF13185">
    <property type="entry name" value="GAF_2"/>
    <property type="match status" value="1"/>
</dbReference>
<evidence type="ECO:0000313" key="5">
    <source>
        <dbReference type="EMBL" id="CAA9374879.1"/>
    </source>
</evidence>
<feature type="domain" description="PAC" evidence="2">
    <location>
        <begin position="249"/>
        <end position="301"/>
    </location>
</feature>
<dbReference type="Gene3D" id="3.30.450.40">
    <property type="match status" value="1"/>
</dbReference>
<dbReference type="Pfam" id="PF00990">
    <property type="entry name" value="GGDEF"/>
    <property type="match status" value="1"/>
</dbReference>
<dbReference type="Gene3D" id="3.30.70.270">
    <property type="match status" value="1"/>
</dbReference>
<dbReference type="InterPro" id="IPR000014">
    <property type="entry name" value="PAS"/>
</dbReference>
<evidence type="ECO:0000259" key="1">
    <source>
        <dbReference type="PROSITE" id="PS50112"/>
    </source>
</evidence>
<dbReference type="InterPro" id="IPR000700">
    <property type="entry name" value="PAS-assoc_C"/>
</dbReference>
<sequence length="730" mass="78887">MLLNAHGGSPLATFDERGGTAEAGFQRLASIAVRLVSAPVAVISLVDGDGPYAAGDGGEGWQHRREAALPRSLCRVALESGEPLLVRDAREHPAVLADPTLWLGEVGYAGFPIHGADGRVAGILCVADSRPRVWTDEEVDLLSSLASLAARLVSRRAAASGVQEALAIAARSASRRGVNLRMLKKAVETMTLGVTVTDLHGRILYINPADARMHGYEADELIGKHARVFAPPQNARPLAPESIATAEGWNRETVNVRKDGSTFPVMLRSDIVRDASGRALGLVTCCEDLTQRKHLERELLRSAYYDAVTGQPNRGLLTHRLELAVELARMGQGHFALLAVELDRVQLVADSLGRASAEELLRAAAERLRECVPPDGMIAHVGGDQFAVLLEDVRGVREPARIAACIRSTLTSPFRVGGREVFSGASIGIVLGEGTYERAEDVLRDSTIAMVRAREAGESQYQVFDPAMHAEAIARLHLETDLRHALRRGELRVHYQPIVKLETGRIAGFEALARWEHPTRGMILPDEFVPLAEETGLILPLGLWVLEQACTTLRTLQDRPGGAGMRMAVNLSARQFTQPDLVERVAEVVARTGIEPGSLELEITESAILQQSAAVMGMLHGLKALGVRLHVDDFGTGYSSLSYLHRLPLDALKIDRSFVTGAGDDPLQIVRTIVAMAQALGVEVVTEGIENPGVLSQIRALRCEYGQGYLFSRPATADEARALLDSGLSW</sequence>
<dbReference type="AlphaFoldDB" id="A0A6J4N5L0"/>
<reference evidence="5" key="1">
    <citation type="submission" date="2020-02" db="EMBL/GenBank/DDBJ databases">
        <authorList>
            <person name="Meier V. D."/>
        </authorList>
    </citation>
    <scope>NUCLEOTIDE SEQUENCE</scope>
    <source>
        <strain evidence="5">AVDCRST_MAG89</strain>
    </source>
</reference>
<evidence type="ECO:0000259" key="4">
    <source>
        <dbReference type="PROSITE" id="PS50887"/>
    </source>
</evidence>
<dbReference type="PANTHER" id="PTHR44757">
    <property type="entry name" value="DIGUANYLATE CYCLASE DGCP"/>
    <property type="match status" value="1"/>
</dbReference>
<dbReference type="CDD" id="cd01949">
    <property type="entry name" value="GGDEF"/>
    <property type="match status" value="1"/>
</dbReference>
<dbReference type="Gene3D" id="3.20.20.450">
    <property type="entry name" value="EAL domain"/>
    <property type="match status" value="1"/>
</dbReference>
<dbReference type="NCBIfam" id="TIGR00229">
    <property type="entry name" value="sensory_box"/>
    <property type="match status" value="1"/>
</dbReference>
<gene>
    <name evidence="5" type="ORF">AVDCRST_MAG89-4915</name>
</gene>
<dbReference type="SMART" id="SM00065">
    <property type="entry name" value="GAF"/>
    <property type="match status" value="1"/>
</dbReference>
<evidence type="ECO:0000259" key="2">
    <source>
        <dbReference type="PROSITE" id="PS50113"/>
    </source>
</evidence>
<dbReference type="PROSITE" id="PS50883">
    <property type="entry name" value="EAL"/>
    <property type="match status" value="1"/>
</dbReference>
<organism evidence="5">
    <name type="scientific">uncultured Gemmatimonadota bacterium</name>
    <dbReference type="NCBI Taxonomy" id="203437"/>
    <lineage>
        <taxon>Bacteria</taxon>
        <taxon>Pseudomonadati</taxon>
        <taxon>Gemmatimonadota</taxon>
        <taxon>environmental samples</taxon>
    </lineage>
</organism>
<protein>
    <submittedName>
        <fullName evidence="5">Diguanylate cyclase/phosphodiesterase (GGDEF &amp; EAL domains) with PAS/PAC sensor(S)</fullName>
    </submittedName>
</protein>
<dbReference type="SUPFAM" id="SSF55073">
    <property type="entry name" value="Nucleotide cyclase"/>
    <property type="match status" value="1"/>
</dbReference>
<dbReference type="SUPFAM" id="SSF55785">
    <property type="entry name" value="PYP-like sensor domain (PAS domain)"/>
    <property type="match status" value="1"/>
</dbReference>
<dbReference type="InterPro" id="IPR003018">
    <property type="entry name" value="GAF"/>
</dbReference>
<dbReference type="InterPro" id="IPR035919">
    <property type="entry name" value="EAL_sf"/>
</dbReference>
<dbReference type="SUPFAM" id="SSF55781">
    <property type="entry name" value="GAF domain-like"/>
    <property type="match status" value="1"/>
</dbReference>
<dbReference type="InterPro" id="IPR052155">
    <property type="entry name" value="Biofilm_reg_signaling"/>
</dbReference>
<accession>A0A6J4N5L0</accession>